<dbReference type="Proteomes" id="UP001597368">
    <property type="component" value="Unassembled WGS sequence"/>
</dbReference>
<dbReference type="InterPro" id="IPR023772">
    <property type="entry name" value="DNA-bd_HTH_TetR-type_CS"/>
</dbReference>
<dbReference type="EMBL" id="JBHUFV010000047">
    <property type="protein sequence ID" value="MFD1935862.1"/>
    <property type="molecule type" value="Genomic_DNA"/>
</dbReference>
<dbReference type="InterPro" id="IPR009057">
    <property type="entry name" value="Homeodomain-like_sf"/>
</dbReference>
<dbReference type="PANTHER" id="PTHR30055:SF234">
    <property type="entry name" value="HTH-TYPE TRANSCRIPTIONAL REGULATOR BETI"/>
    <property type="match status" value="1"/>
</dbReference>
<keyword evidence="2 4" id="KW-0238">DNA-binding</keyword>
<evidence type="ECO:0000313" key="6">
    <source>
        <dbReference type="EMBL" id="MFD1935862.1"/>
    </source>
</evidence>
<sequence>MTVTTTGPDPEDLTARARIRDAAMQHFGEHGFERATIRGIAETAGVSSGLVRHHFGSKQALREACDAYLARMIRRLNDEVRSGDALLKGNPVATAKAAMGPYQQYLARALAEGSAETVFDEMVELSEQWLADLDKTRSDLPDVDRKTRATVGTAMALAIAVLHKHVSRGMGVDLFSPEGDLLLARTLIDIYSHPMLSLDDAADVRAVLDRIQAEQTKTDRGATLRRPEEHPHD</sequence>
<dbReference type="Gene3D" id="1.10.357.10">
    <property type="entry name" value="Tetracycline Repressor, domain 2"/>
    <property type="match status" value="1"/>
</dbReference>
<evidence type="ECO:0000313" key="7">
    <source>
        <dbReference type="Proteomes" id="UP001597368"/>
    </source>
</evidence>
<feature type="DNA-binding region" description="H-T-H motif" evidence="4">
    <location>
        <begin position="36"/>
        <end position="55"/>
    </location>
</feature>
<dbReference type="Pfam" id="PF00440">
    <property type="entry name" value="TetR_N"/>
    <property type="match status" value="1"/>
</dbReference>
<evidence type="ECO:0000256" key="4">
    <source>
        <dbReference type="PROSITE-ProRule" id="PRU00335"/>
    </source>
</evidence>
<dbReference type="PROSITE" id="PS01081">
    <property type="entry name" value="HTH_TETR_1"/>
    <property type="match status" value="1"/>
</dbReference>
<organism evidence="6 7">
    <name type="scientific">Nonomuraea mangrovi</name>
    <dbReference type="NCBI Taxonomy" id="2316207"/>
    <lineage>
        <taxon>Bacteria</taxon>
        <taxon>Bacillati</taxon>
        <taxon>Actinomycetota</taxon>
        <taxon>Actinomycetes</taxon>
        <taxon>Streptosporangiales</taxon>
        <taxon>Streptosporangiaceae</taxon>
        <taxon>Nonomuraea</taxon>
    </lineage>
</organism>
<protein>
    <submittedName>
        <fullName evidence="6">TetR/AcrR family transcriptional regulator</fullName>
    </submittedName>
</protein>
<evidence type="ECO:0000256" key="2">
    <source>
        <dbReference type="ARBA" id="ARBA00023125"/>
    </source>
</evidence>
<accession>A0ABW4T4H3</accession>
<evidence type="ECO:0000259" key="5">
    <source>
        <dbReference type="PROSITE" id="PS50977"/>
    </source>
</evidence>
<dbReference type="PANTHER" id="PTHR30055">
    <property type="entry name" value="HTH-TYPE TRANSCRIPTIONAL REGULATOR RUTR"/>
    <property type="match status" value="1"/>
</dbReference>
<dbReference type="RefSeq" id="WP_379575974.1">
    <property type="nucleotide sequence ID" value="NZ_JBHUFV010000047.1"/>
</dbReference>
<reference evidence="7" key="1">
    <citation type="journal article" date="2019" name="Int. J. Syst. Evol. Microbiol.">
        <title>The Global Catalogue of Microorganisms (GCM) 10K type strain sequencing project: providing services to taxonomists for standard genome sequencing and annotation.</title>
        <authorList>
            <consortium name="The Broad Institute Genomics Platform"/>
            <consortium name="The Broad Institute Genome Sequencing Center for Infectious Disease"/>
            <person name="Wu L."/>
            <person name="Ma J."/>
        </authorList>
    </citation>
    <scope>NUCLEOTIDE SEQUENCE [LARGE SCALE GENOMIC DNA]</scope>
    <source>
        <strain evidence="7">ICMP 6774ER</strain>
    </source>
</reference>
<comment type="caution">
    <text evidence="6">The sequence shown here is derived from an EMBL/GenBank/DDBJ whole genome shotgun (WGS) entry which is preliminary data.</text>
</comment>
<dbReference type="InterPro" id="IPR001647">
    <property type="entry name" value="HTH_TetR"/>
</dbReference>
<dbReference type="SUPFAM" id="SSF46689">
    <property type="entry name" value="Homeodomain-like"/>
    <property type="match status" value="1"/>
</dbReference>
<dbReference type="PRINTS" id="PR00455">
    <property type="entry name" value="HTHTETR"/>
</dbReference>
<evidence type="ECO:0000256" key="3">
    <source>
        <dbReference type="ARBA" id="ARBA00023163"/>
    </source>
</evidence>
<evidence type="ECO:0000256" key="1">
    <source>
        <dbReference type="ARBA" id="ARBA00023015"/>
    </source>
</evidence>
<keyword evidence="3" id="KW-0804">Transcription</keyword>
<dbReference type="InterPro" id="IPR050109">
    <property type="entry name" value="HTH-type_TetR-like_transc_reg"/>
</dbReference>
<keyword evidence="1" id="KW-0805">Transcription regulation</keyword>
<name>A0ABW4T4H3_9ACTN</name>
<proteinExistence type="predicted"/>
<feature type="domain" description="HTH tetR-type" evidence="5">
    <location>
        <begin position="13"/>
        <end position="73"/>
    </location>
</feature>
<dbReference type="PROSITE" id="PS50977">
    <property type="entry name" value="HTH_TETR_2"/>
    <property type="match status" value="1"/>
</dbReference>
<gene>
    <name evidence="6" type="ORF">ACFSKW_30760</name>
</gene>
<keyword evidence="7" id="KW-1185">Reference proteome</keyword>